<name>A0ABR1VHF1_9PEZI</name>
<evidence type="ECO:0000259" key="1">
    <source>
        <dbReference type="Pfam" id="PF20150"/>
    </source>
</evidence>
<feature type="domain" description="2EXR" evidence="1">
    <location>
        <begin position="6"/>
        <end position="77"/>
    </location>
</feature>
<proteinExistence type="predicted"/>
<dbReference type="RefSeq" id="XP_066716612.1">
    <property type="nucleotide sequence ID" value="XM_066857343.1"/>
</dbReference>
<accession>A0ABR1VHF1</accession>
<sequence>MTLTSFHPFPRLPPELRLKIWKYGTLVEPQTILLSEVLNAHRSPCPKLMCINRESRAAALKIYFLRLRCVFWCQPRPTGFPLFADLSPERLPADFARSRRVSDGPWQHPPGFAAGKLLLERGVPREVSQRDTSMQGATGADDRVLFQQFSDLLYLGL</sequence>
<organism evidence="2 3">
    <name type="scientific">Apiospora phragmitis</name>
    <dbReference type="NCBI Taxonomy" id="2905665"/>
    <lineage>
        <taxon>Eukaryota</taxon>
        <taxon>Fungi</taxon>
        <taxon>Dikarya</taxon>
        <taxon>Ascomycota</taxon>
        <taxon>Pezizomycotina</taxon>
        <taxon>Sordariomycetes</taxon>
        <taxon>Xylariomycetidae</taxon>
        <taxon>Amphisphaeriales</taxon>
        <taxon>Apiosporaceae</taxon>
        <taxon>Apiospora</taxon>
    </lineage>
</organism>
<dbReference type="EMBL" id="JAQQWL010000006">
    <property type="protein sequence ID" value="KAK8069318.1"/>
    <property type="molecule type" value="Genomic_DNA"/>
</dbReference>
<comment type="caution">
    <text evidence="2">The sequence shown here is derived from an EMBL/GenBank/DDBJ whole genome shotgun (WGS) entry which is preliminary data.</text>
</comment>
<reference evidence="2 3" key="1">
    <citation type="submission" date="2023-01" db="EMBL/GenBank/DDBJ databases">
        <title>Analysis of 21 Apiospora genomes using comparative genomics revels a genus with tremendous synthesis potential of carbohydrate active enzymes and secondary metabolites.</title>
        <authorList>
            <person name="Sorensen T."/>
        </authorList>
    </citation>
    <scope>NUCLEOTIDE SEQUENCE [LARGE SCALE GENOMIC DNA]</scope>
    <source>
        <strain evidence="2 3">CBS 135458</strain>
    </source>
</reference>
<evidence type="ECO:0000313" key="3">
    <source>
        <dbReference type="Proteomes" id="UP001480595"/>
    </source>
</evidence>
<protein>
    <recommendedName>
        <fullName evidence="1">2EXR domain-containing protein</fullName>
    </recommendedName>
</protein>
<evidence type="ECO:0000313" key="2">
    <source>
        <dbReference type="EMBL" id="KAK8069318.1"/>
    </source>
</evidence>
<dbReference type="PANTHER" id="PTHR35910">
    <property type="entry name" value="2EXR DOMAIN-CONTAINING PROTEIN"/>
    <property type="match status" value="1"/>
</dbReference>
<dbReference type="InterPro" id="IPR045518">
    <property type="entry name" value="2EXR"/>
</dbReference>
<dbReference type="Proteomes" id="UP001480595">
    <property type="component" value="Unassembled WGS sequence"/>
</dbReference>
<keyword evidence="3" id="KW-1185">Reference proteome</keyword>
<dbReference type="Pfam" id="PF20150">
    <property type="entry name" value="2EXR"/>
    <property type="match status" value="1"/>
</dbReference>
<gene>
    <name evidence="2" type="ORF">PG994_005934</name>
</gene>
<dbReference type="PANTHER" id="PTHR35910:SF1">
    <property type="entry name" value="2EXR DOMAIN-CONTAINING PROTEIN"/>
    <property type="match status" value="1"/>
</dbReference>
<dbReference type="GeneID" id="92090406"/>